<dbReference type="AlphaFoldDB" id="A0AA39RYE2"/>
<feature type="domain" description="Xylanase inhibitor N-terminal" evidence="5">
    <location>
        <begin position="32"/>
        <end position="93"/>
    </location>
</feature>
<accession>A0AA39RYE2</accession>
<organism evidence="6 7">
    <name type="scientific">Acer saccharum</name>
    <name type="common">Sugar maple</name>
    <dbReference type="NCBI Taxonomy" id="4024"/>
    <lineage>
        <taxon>Eukaryota</taxon>
        <taxon>Viridiplantae</taxon>
        <taxon>Streptophyta</taxon>
        <taxon>Embryophyta</taxon>
        <taxon>Tracheophyta</taxon>
        <taxon>Spermatophyta</taxon>
        <taxon>Magnoliopsida</taxon>
        <taxon>eudicotyledons</taxon>
        <taxon>Gunneridae</taxon>
        <taxon>Pentapetalae</taxon>
        <taxon>rosids</taxon>
        <taxon>malvids</taxon>
        <taxon>Sapindales</taxon>
        <taxon>Sapindaceae</taxon>
        <taxon>Hippocastanoideae</taxon>
        <taxon>Acereae</taxon>
        <taxon>Acer</taxon>
    </lineage>
</organism>
<dbReference type="InterPro" id="IPR051708">
    <property type="entry name" value="Plant_Aspart_Prot_A1"/>
</dbReference>
<gene>
    <name evidence="6" type="ORF">LWI29_000902</name>
</gene>
<reference evidence="6" key="1">
    <citation type="journal article" date="2022" name="Plant J.">
        <title>Strategies of tolerance reflected in two North American maple genomes.</title>
        <authorList>
            <person name="McEvoy S.L."/>
            <person name="Sezen U.U."/>
            <person name="Trouern-Trend A."/>
            <person name="McMahon S.M."/>
            <person name="Schaberg P.G."/>
            <person name="Yang J."/>
            <person name="Wegrzyn J.L."/>
            <person name="Swenson N.G."/>
        </authorList>
    </citation>
    <scope>NUCLEOTIDE SEQUENCE</scope>
    <source>
        <strain evidence="6">NS2018</strain>
    </source>
</reference>
<evidence type="ECO:0000256" key="2">
    <source>
        <dbReference type="ARBA" id="ARBA00022670"/>
    </source>
</evidence>
<evidence type="ECO:0000259" key="4">
    <source>
        <dbReference type="Pfam" id="PF14541"/>
    </source>
</evidence>
<dbReference type="Pfam" id="PF14543">
    <property type="entry name" value="TAXi_N"/>
    <property type="match status" value="1"/>
</dbReference>
<comment type="similarity">
    <text evidence="1">Belongs to the peptidase A1 family.</text>
</comment>
<keyword evidence="2" id="KW-0645">Protease</keyword>
<dbReference type="GO" id="GO:0005576">
    <property type="term" value="C:extracellular region"/>
    <property type="evidence" value="ECO:0007669"/>
    <property type="project" value="TreeGrafter"/>
</dbReference>
<dbReference type="EMBL" id="JAUESC010000382">
    <property type="protein sequence ID" value="KAK0586096.1"/>
    <property type="molecule type" value="Genomic_DNA"/>
</dbReference>
<dbReference type="InterPro" id="IPR032861">
    <property type="entry name" value="TAXi_N"/>
</dbReference>
<dbReference type="PANTHER" id="PTHR47967">
    <property type="entry name" value="OS07G0603500 PROTEIN-RELATED"/>
    <property type="match status" value="1"/>
</dbReference>
<dbReference type="InterPro" id="IPR032799">
    <property type="entry name" value="TAXi_C"/>
</dbReference>
<protein>
    <recommendedName>
        <fullName evidence="8">Peptidase A1 domain-containing protein</fullName>
    </recommendedName>
</protein>
<dbReference type="Gene3D" id="2.40.70.10">
    <property type="entry name" value="Acid Proteases"/>
    <property type="match status" value="2"/>
</dbReference>
<dbReference type="InterPro" id="IPR021109">
    <property type="entry name" value="Peptidase_aspartic_dom_sf"/>
</dbReference>
<proteinExistence type="inferred from homology"/>
<dbReference type="Pfam" id="PF14541">
    <property type="entry name" value="TAXi_C"/>
    <property type="match status" value="1"/>
</dbReference>
<evidence type="ECO:0008006" key="8">
    <source>
        <dbReference type="Google" id="ProtNLM"/>
    </source>
</evidence>
<evidence type="ECO:0000256" key="3">
    <source>
        <dbReference type="ARBA" id="ARBA00022801"/>
    </source>
</evidence>
<dbReference type="SUPFAM" id="SSF50630">
    <property type="entry name" value="Acid proteases"/>
    <property type="match status" value="1"/>
</dbReference>
<keyword evidence="3" id="KW-0378">Hydrolase</keyword>
<evidence type="ECO:0000259" key="5">
    <source>
        <dbReference type="Pfam" id="PF14543"/>
    </source>
</evidence>
<dbReference type="Proteomes" id="UP001168877">
    <property type="component" value="Unassembled WGS sequence"/>
</dbReference>
<dbReference type="PANTHER" id="PTHR47967:SF128">
    <property type="entry name" value="ASPARTIC PROTEINASE CDR1-LIKE"/>
    <property type="match status" value="1"/>
</dbReference>
<evidence type="ECO:0000313" key="6">
    <source>
        <dbReference type="EMBL" id="KAK0586096.1"/>
    </source>
</evidence>
<dbReference type="GO" id="GO:0006508">
    <property type="term" value="P:proteolysis"/>
    <property type="evidence" value="ECO:0007669"/>
    <property type="project" value="UniProtKB-KW"/>
</dbReference>
<comment type="caution">
    <text evidence="6">The sequence shown here is derived from an EMBL/GenBank/DDBJ whole genome shotgun (WGS) entry which is preliminary data.</text>
</comment>
<evidence type="ECO:0000313" key="7">
    <source>
        <dbReference type="Proteomes" id="UP001168877"/>
    </source>
</evidence>
<sequence length="282" mass="31797">MWMTPTRVEILLQKHLHFQTPALQQAIMDNLDISHENIIFGCDFDNRKLPGTTSGIMGLSNHKSSLVGQFGFSQFSYCVPANINFHGQMRFGSEAIIRGPTTELAANEEGFYYFQNVDGLYFDGEKVEEIPDDVFKFVEGGPAGGLLMDTGTTYTDFRAAAFNPLMKKVKEKMQDIEPKPDETKTFELCYDIKYFQIGNLPVIEIKFTDTTDSLKLIDTNSWIGMPPASPGDPPTYFCLAMDGDSDDVSMLGMYQMKDLNVGIDLERLQLSLIYYPNCPDYQ</sequence>
<keyword evidence="7" id="KW-1185">Reference proteome</keyword>
<reference evidence="6" key="2">
    <citation type="submission" date="2023-06" db="EMBL/GenBank/DDBJ databases">
        <authorList>
            <person name="Swenson N.G."/>
            <person name="Wegrzyn J.L."/>
            <person name="Mcevoy S.L."/>
        </authorList>
    </citation>
    <scope>NUCLEOTIDE SEQUENCE</scope>
    <source>
        <strain evidence="6">NS2018</strain>
        <tissue evidence="6">Leaf</tissue>
    </source>
</reference>
<name>A0AA39RYE2_ACESA</name>
<feature type="domain" description="Xylanase inhibitor C-terminal" evidence="4">
    <location>
        <begin position="113"/>
        <end position="270"/>
    </location>
</feature>
<dbReference type="GO" id="GO:0008233">
    <property type="term" value="F:peptidase activity"/>
    <property type="evidence" value="ECO:0007669"/>
    <property type="project" value="UniProtKB-KW"/>
</dbReference>
<evidence type="ECO:0000256" key="1">
    <source>
        <dbReference type="ARBA" id="ARBA00007447"/>
    </source>
</evidence>